<dbReference type="Proteomes" id="UP000243515">
    <property type="component" value="Unassembled WGS sequence"/>
</dbReference>
<dbReference type="GO" id="GO:0032472">
    <property type="term" value="P:Golgi calcium ion transport"/>
    <property type="evidence" value="ECO:0007669"/>
    <property type="project" value="TreeGrafter"/>
</dbReference>
<feature type="compositionally biased region" description="Acidic residues" evidence="6">
    <location>
        <begin position="1119"/>
        <end position="1130"/>
    </location>
</feature>
<comment type="similarity">
    <text evidence="2">Belongs to the GDT1 family.</text>
</comment>
<dbReference type="GO" id="GO:0032468">
    <property type="term" value="P:Golgi calcium ion homeostasis"/>
    <property type="evidence" value="ECO:0007669"/>
    <property type="project" value="TreeGrafter"/>
</dbReference>
<dbReference type="InterPro" id="IPR001727">
    <property type="entry name" value="GDT1-like"/>
</dbReference>
<reference evidence="10 11" key="1">
    <citation type="journal article" date="2015" name="Environ. Microbiol.">
        <title>Metagenome sequence of Elaphomyces granulatus from sporocarp tissue reveals Ascomycota ectomycorrhizal fingerprints of genome expansion and a Proteobacteria-rich microbiome.</title>
        <authorList>
            <person name="Quandt C.A."/>
            <person name="Kohler A."/>
            <person name="Hesse C.N."/>
            <person name="Sharpton T.J."/>
            <person name="Martin F."/>
            <person name="Spatafora J.W."/>
        </authorList>
    </citation>
    <scope>NUCLEOTIDE SEQUENCE [LARGE SCALE GENOMIC DNA]</scope>
    <source>
        <strain evidence="10 11">OSC145934</strain>
    </source>
</reference>
<proteinExistence type="inferred from homology"/>
<feature type="compositionally biased region" description="Basic residues" evidence="6">
    <location>
        <begin position="1099"/>
        <end position="1114"/>
    </location>
</feature>
<gene>
    <name evidence="10" type="ORF">Egran_04463</name>
</gene>
<dbReference type="PANTHER" id="PTHR12608">
    <property type="entry name" value="TRANSMEMBRANE PROTEIN HTP-1 RELATED"/>
    <property type="match status" value="1"/>
</dbReference>
<feature type="region of interest" description="Disordered" evidence="6">
    <location>
        <begin position="975"/>
        <end position="994"/>
    </location>
</feature>
<feature type="region of interest" description="Disordered" evidence="6">
    <location>
        <begin position="353"/>
        <end position="419"/>
    </location>
</feature>
<keyword evidence="8" id="KW-0732">Signal</keyword>
<feature type="region of interest" description="Disordered" evidence="6">
    <location>
        <begin position="1048"/>
        <end position="1168"/>
    </location>
</feature>
<feature type="domain" description="Myb-like" evidence="9">
    <location>
        <begin position="1189"/>
        <end position="1249"/>
    </location>
</feature>
<dbReference type="Gene3D" id="1.10.10.60">
    <property type="entry name" value="Homeodomain-like"/>
    <property type="match status" value="1"/>
</dbReference>
<evidence type="ECO:0000256" key="3">
    <source>
        <dbReference type="ARBA" id="ARBA00022692"/>
    </source>
</evidence>
<evidence type="ECO:0000256" key="7">
    <source>
        <dbReference type="SAM" id="Phobius"/>
    </source>
</evidence>
<sequence length="1310" mass="144319">MKVRPLSTPLILLLLSAISSTLAEPRSNEDVLVKRTQAQGESPSADTISPNLDLLPGLKTAQKATPKGTLDAPVDGKDGKPHDGPWVETDAERDRKKAKETAKKGSPTIPDIPASSVLGPDGRPLPLSNDGVMDDPNRVSPKEGTRGTEGGVSEKSKDNGKPSTEKVPETPKEAPPLPHSEQEKMPKYGWDSYSSSQDAKSPDPGDKLLEKPVDLPEISHDISHPKSPAPIKGDPQVLETSPSTIESDTYGKGRAPEANVISPIHSLFLSLTMILFSEIGDKTFLVAALMAMRHPRLLVFSAAFSALAAMTVLSAVLGHTVPALIPPTFTKFLAATLFLIFGLKMFKEGRAMSPEEGVSQEMKEVEMELEEKEHQQRRAGRRRSSISPYTLEAGHAGQGRKSRSSHRLPSPPESISSFSSRELSPARIPVWQNVITGLSNLFSLLLSPAWVQTFVMTFLGEWGDRSQIATIAMAAGQDYWWVTAGAVTGHGLCTAAAVIGGRAIAGRVSLRVDEHDFSGTTFLPTDSEPEMGDLDPFMVIEALSDLHRAADGVLDLLAPSSASLASILEMTKKLQDPRSSQSRRLDRVSNFSGEINYFGRQTYIDVAHVARVLPSVEIPSTSVSSQASSWAGDGILYKVNCARLALEILTASSTKNSLEPALYNLEGKFPAPYMSNLVKEASITDAGTSSLRRETFDLALDIRTHFLKMSLEQHLFEEAFDPNAVLKHVFFDEMLEEENDQPALRGFNIAALQDESGLLPSHLEDDVYERIRHVRRFFRDEVAVDLEGWEAAFPWSEFLLHVVKWVRMRVREINRHLSQQTSVDEVRDLLEQDTNRRGSPADDISGRRRQDSLSPPRPVEIGEWLQTGSESPSPKGKKKRSPSKGAFLTASAILRLIKREEILYGKQQQDQQSISVNPMPQHASRWYTSNGSIRTRSEFSPLAERAYSKEKEIPASPEGSERASCEPEHLAVDGFSTEPSGNTIHHPPRINPSTTALLRGVSQEEQSHQSNADLIPPSSREVLDVITQYKAGTSKNSTTARDRTAFIDRQTNATRISPISDISPAQGRTANRKKRRRIQTPSTESDDEPGFSTYEHVNGKRTQKPHPSPSKRTKLFNENSDEEAGSQFDDELVKSSNAPRPLRSTSHQVLNSGSASASGGPSRIREPTRSCPTLAAMISSIPSLPMPQRRRRWLVAENERLIHLVGKHGPSWAKIKREDELWPDNDGGPQLTRRDPVQLKDRARNIVMEYYSEVVKKTQAAHEAAFAAGMREFQAAVQDFSSGRRTLTVRSRSMLLARHMNSAARLDPGQ</sequence>
<dbReference type="OrthoDB" id="442680at2759"/>
<evidence type="ECO:0000259" key="9">
    <source>
        <dbReference type="SMART" id="SM00717"/>
    </source>
</evidence>
<dbReference type="SMART" id="SM00717">
    <property type="entry name" value="SANT"/>
    <property type="match status" value="1"/>
</dbReference>
<keyword evidence="11" id="KW-1185">Reference proteome</keyword>
<feature type="compositionally biased region" description="Low complexity" evidence="6">
    <location>
        <begin position="1152"/>
        <end position="1162"/>
    </location>
</feature>
<dbReference type="GO" id="GO:0000329">
    <property type="term" value="C:fungal-type vacuole membrane"/>
    <property type="evidence" value="ECO:0007669"/>
    <property type="project" value="TreeGrafter"/>
</dbReference>
<feature type="region of interest" description="Disordered" evidence="6">
    <location>
        <begin position="830"/>
        <end position="884"/>
    </location>
</feature>
<comment type="caution">
    <text evidence="10">The sequence shown here is derived from an EMBL/GenBank/DDBJ whole genome shotgun (WGS) entry which is preliminary data.</text>
</comment>
<feature type="compositionally biased region" description="Basic and acidic residues" evidence="6">
    <location>
        <begin position="361"/>
        <end position="376"/>
    </location>
</feature>
<dbReference type="PANTHER" id="PTHR12608:SF1">
    <property type="entry name" value="TRANSMEMBRANE PROTEIN 165"/>
    <property type="match status" value="1"/>
</dbReference>
<evidence type="ECO:0000256" key="8">
    <source>
        <dbReference type="SAM" id="SignalP"/>
    </source>
</evidence>
<feature type="compositionally biased region" description="Basic and acidic residues" evidence="6">
    <location>
        <begin position="200"/>
        <end position="224"/>
    </location>
</feature>
<feature type="signal peptide" evidence="8">
    <location>
        <begin position="1"/>
        <end position="23"/>
    </location>
</feature>
<name>A0A232LUD9_9EURO</name>
<evidence type="ECO:0000313" key="11">
    <source>
        <dbReference type="Proteomes" id="UP000243515"/>
    </source>
</evidence>
<feature type="compositionally biased region" description="Basic and acidic residues" evidence="6">
    <location>
        <begin position="135"/>
        <end position="172"/>
    </location>
</feature>
<accession>A0A232LUD9</accession>
<dbReference type="CDD" id="cd11660">
    <property type="entry name" value="SANT_TRF"/>
    <property type="match status" value="1"/>
</dbReference>
<dbReference type="InterPro" id="IPR049555">
    <property type="entry name" value="GDT1-like_CS"/>
</dbReference>
<dbReference type="GO" id="GO:0005384">
    <property type="term" value="F:manganese ion transmembrane transporter activity"/>
    <property type="evidence" value="ECO:0007669"/>
    <property type="project" value="TreeGrafter"/>
</dbReference>
<protein>
    <recommendedName>
        <fullName evidence="9">Myb-like domain-containing protein</fullName>
    </recommendedName>
</protein>
<keyword evidence="5 7" id="KW-0472">Membrane</keyword>
<keyword evidence="3 7" id="KW-0812">Transmembrane</keyword>
<feature type="compositionally biased region" description="Basic and acidic residues" evidence="6">
    <location>
        <begin position="946"/>
        <end position="965"/>
    </location>
</feature>
<feature type="transmembrane region" description="Helical" evidence="7">
    <location>
        <begin position="297"/>
        <end position="317"/>
    </location>
</feature>
<evidence type="ECO:0000256" key="2">
    <source>
        <dbReference type="ARBA" id="ARBA00009190"/>
    </source>
</evidence>
<dbReference type="SUPFAM" id="SSF46689">
    <property type="entry name" value="Homeodomain-like"/>
    <property type="match status" value="1"/>
</dbReference>
<feature type="compositionally biased region" description="Basic and acidic residues" evidence="6">
    <location>
        <begin position="74"/>
        <end position="103"/>
    </location>
</feature>
<evidence type="ECO:0000256" key="1">
    <source>
        <dbReference type="ARBA" id="ARBA00004141"/>
    </source>
</evidence>
<evidence type="ECO:0000313" key="10">
    <source>
        <dbReference type="EMBL" id="OXV07773.1"/>
    </source>
</evidence>
<evidence type="ECO:0000256" key="5">
    <source>
        <dbReference type="ARBA" id="ARBA00023136"/>
    </source>
</evidence>
<organism evidence="10 11">
    <name type="scientific">Elaphomyces granulatus</name>
    <dbReference type="NCBI Taxonomy" id="519963"/>
    <lineage>
        <taxon>Eukaryota</taxon>
        <taxon>Fungi</taxon>
        <taxon>Dikarya</taxon>
        <taxon>Ascomycota</taxon>
        <taxon>Pezizomycotina</taxon>
        <taxon>Eurotiomycetes</taxon>
        <taxon>Eurotiomycetidae</taxon>
        <taxon>Eurotiales</taxon>
        <taxon>Elaphomycetaceae</taxon>
        <taxon>Elaphomyces</taxon>
    </lineage>
</organism>
<feature type="compositionally biased region" description="Polar residues" evidence="6">
    <location>
        <begin position="238"/>
        <end position="247"/>
    </location>
</feature>
<dbReference type="Pfam" id="PF01169">
    <property type="entry name" value="GDT1"/>
    <property type="match status" value="2"/>
</dbReference>
<feature type="region of interest" description="Disordered" evidence="6">
    <location>
        <begin position="1000"/>
        <end position="1019"/>
    </location>
</feature>
<feature type="compositionally biased region" description="Polar residues" evidence="6">
    <location>
        <begin position="1134"/>
        <end position="1151"/>
    </location>
</feature>
<dbReference type="GO" id="GO:0005794">
    <property type="term" value="C:Golgi apparatus"/>
    <property type="evidence" value="ECO:0007669"/>
    <property type="project" value="TreeGrafter"/>
</dbReference>
<comment type="subcellular location">
    <subcellularLocation>
        <location evidence="1">Membrane</location>
        <topology evidence="1">Multi-pass membrane protein</topology>
    </subcellularLocation>
</comment>
<dbReference type="EMBL" id="NPHW01004570">
    <property type="protein sequence ID" value="OXV07773.1"/>
    <property type="molecule type" value="Genomic_DNA"/>
</dbReference>
<evidence type="ECO:0000256" key="4">
    <source>
        <dbReference type="ARBA" id="ARBA00022989"/>
    </source>
</evidence>
<feature type="transmembrane region" description="Helical" evidence="7">
    <location>
        <begin position="323"/>
        <end position="343"/>
    </location>
</feature>
<dbReference type="GO" id="GO:0015085">
    <property type="term" value="F:calcium ion transmembrane transporter activity"/>
    <property type="evidence" value="ECO:0007669"/>
    <property type="project" value="TreeGrafter"/>
</dbReference>
<feature type="region of interest" description="Disordered" evidence="6">
    <location>
        <begin position="36"/>
        <end position="251"/>
    </location>
</feature>
<feature type="compositionally biased region" description="Basic and acidic residues" evidence="6">
    <location>
        <begin position="830"/>
        <end position="851"/>
    </location>
</feature>
<dbReference type="PROSITE" id="PS01214">
    <property type="entry name" value="UPF0016"/>
    <property type="match status" value="1"/>
</dbReference>
<feature type="region of interest" description="Disordered" evidence="6">
    <location>
        <begin position="938"/>
        <end position="965"/>
    </location>
</feature>
<dbReference type="InterPro" id="IPR001005">
    <property type="entry name" value="SANT/Myb"/>
</dbReference>
<evidence type="ECO:0000256" key="6">
    <source>
        <dbReference type="SAM" id="MobiDB-lite"/>
    </source>
</evidence>
<keyword evidence="4 7" id="KW-1133">Transmembrane helix</keyword>
<feature type="compositionally biased region" description="Polar residues" evidence="6">
    <location>
        <begin position="36"/>
        <end position="50"/>
    </location>
</feature>
<dbReference type="InterPro" id="IPR009057">
    <property type="entry name" value="Homeodomain-like_sf"/>
</dbReference>
<feature type="chain" id="PRO_5012308302" description="Myb-like domain-containing protein" evidence="8">
    <location>
        <begin position="24"/>
        <end position="1310"/>
    </location>
</feature>